<reference evidence="1 2" key="1">
    <citation type="submission" date="2018-06" db="EMBL/GenBank/DDBJ databases">
        <title>Genome Sequence of the Brown Rot Fungal Pathogen Monilinia fructigena.</title>
        <authorList>
            <person name="Landi L."/>
            <person name="De Miccolis Angelini R.M."/>
            <person name="Pollastro S."/>
            <person name="Abate D."/>
            <person name="Faretra F."/>
            <person name="Romanazzi G."/>
        </authorList>
    </citation>
    <scope>NUCLEOTIDE SEQUENCE [LARGE SCALE GENOMIC DNA]</scope>
    <source>
        <strain evidence="1 2">Mfrg269</strain>
    </source>
</reference>
<dbReference type="AlphaFoldDB" id="A0A395JAE2"/>
<evidence type="ECO:0000313" key="2">
    <source>
        <dbReference type="Proteomes" id="UP000249056"/>
    </source>
</evidence>
<dbReference type="EMBL" id="QKRW01000003">
    <property type="protein sequence ID" value="RAL67669.1"/>
    <property type="molecule type" value="Genomic_DNA"/>
</dbReference>
<comment type="caution">
    <text evidence="1">The sequence shown here is derived from an EMBL/GenBank/DDBJ whole genome shotgun (WGS) entry which is preliminary data.</text>
</comment>
<protein>
    <submittedName>
        <fullName evidence="1">Uncharacterized protein</fullName>
    </submittedName>
</protein>
<organism evidence="1 2">
    <name type="scientific">Monilinia fructigena</name>
    <dbReference type="NCBI Taxonomy" id="38457"/>
    <lineage>
        <taxon>Eukaryota</taxon>
        <taxon>Fungi</taxon>
        <taxon>Dikarya</taxon>
        <taxon>Ascomycota</taxon>
        <taxon>Pezizomycotina</taxon>
        <taxon>Leotiomycetes</taxon>
        <taxon>Helotiales</taxon>
        <taxon>Sclerotiniaceae</taxon>
        <taxon>Monilinia</taxon>
    </lineage>
</organism>
<dbReference type="Proteomes" id="UP000249056">
    <property type="component" value="Unassembled WGS sequence"/>
</dbReference>
<gene>
    <name evidence="1" type="ORF">DID88_008413</name>
</gene>
<sequence>MQAAGDSNIKVRHLAHDLIPAEFFTQEPNVVARVLELFRDLDSLKLTFYTATKSLRPNAVWELWTGIFKALRLAPDLKTLHLGFENKIYQDAYFPLRKVVETFTWPSLHRLRLDGLDFVRAGPD</sequence>
<dbReference type="OrthoDB" id="5422579at2759"/>
<keyword evidence="2" id="KW-1185">Reference proteome</keyword>
<proteinExistence type="predicted"/>
<evidence type="ECO:0000313" key="1">
    <source>
        <dbReference type="EMBL" id="RAL67669.1"/>
    </source>
</evidence>
<accession>A0A395JAE2</accession>
<name>A0A395JAE2_9HELO</name>